<organism evidence="7 8">
    <name type="scientific">Streptomyces solicathayae</name>
    <dbReference type="NCBI Taxonomy" id="3081768"/>
    <lineage>
        <taxon>Bacteria</taxon>
        <taxon>Bacillati</taxon>
        <taxon>Actinomycetota</taxon>
        <taxon>Actinomycetes</taxon>
        <taxon>Kitasatosporales</taxon>
        <taxon>Streptomycetaceae</taxon>
        <taxon>Streptomyces</taxon>
    </lineage>
</organism>
<evidence type="ECO:0000256" key="3">
    <source>
        <dbReference type="ARBA" id="ARBA00023125"/>
    </source>
</evidence>
<sequence length="215" mass="23705">MQTTTRGGTTTDRRTAILEGAARVIARRGVRGLRVEELAAEAGVSTALIYYHFKDRAGILRHTLEFISDRAERYTADREETAGPFDPYQELERSLLLEFQDRPEVRENSTAWGELRASAVFEPELRTDLARAGQTWVHDVAAHLGQVCPQVPAPALTASAERLTALLEGLSTRWLSGALTATRARELMGDALAVEIRHLTRRWLAPGDTATGGRA</sequence>
<proteinExistence type="predicted"/>
<evidence type="ECO:0000313" key="8">
    <source>
        <dbReference type="Proteomes" id="UP001301731"/>
    </source>
</evidence>
<dbReference type="SUPFAM" id="SSF46689">
    <property type="entry name" value="Homeodomain-like"/>
    <property type="match status" value="1"/>
</dbReference>
<keyword evidence="8" id="KW-1185">Reference proteome</keyword>
<reference evidence="7 8" key="1">
    <citation type="submission" date="2023-10" db="EMBL/GenBank/DDBJ databases">
        <title>The genome sequence of Streptomyces sp. HUAS YS2.</title>
        <authorList>
            <person name="Mo P."/>
        </authorList>
    </citation>
    <scope>NUCLEOTIDE SEQUENCE [LARGE SCALE GENOMIC DNA]</scope>
    <source>
        <strain evidence="7 8">HUAS YS2</strain>
    </source>
</reference>
<gene>
    <name evidence="7" type="ORF">R2D22_07800</name>
</gene>
<dbReference type="Pfam" id="PF13977">
    <property type="entry name" value="TetR_C_6"/>
    <property type="match status" value="1"/>
</dbReference>
<evidence type="ECO:0000256" key="5">
    <source>
        <dbReference type="PROSITE-ProRule" id="PRU00335"/>
    </source>
</evidence>
<dbReference type="InterPro" id="IPR036271">
    <property type="entry name" value="Tet_transcr_reg_TetR-rel_C_sf"/>
</dbReference>
<keyword evidence="3 5" id="KW-0238">DNA-binding</keyword>
<evidence type="ECO:0000259" key="6">
    <source>
        <dbReference type="PROSITE" id="PS50977"/>
    </source>
</evidence>
<evidence type="ECO:0000313" key="7">
    <source>
        <dbReference type="EMBL" id="WOX21292.1"/>
    </source>
</evidence>
<dbReference type="PANTHER" id="PTHR30055">
    <property type="entry name" value="HTH-TYPE TRANSCRIPTIONAL REGULATOR RUTR"/>
    <property type="match status" value="1"/>
</dbReference>
<name>A0ABZ0LPL4_9ACTN</name>
<keyword evidence="4" id="KW-0804">Transcription</keyword>
<feature type="DNA-binding region" description="H-T-H motif" evidence="5">
    <location>
        <begin position="34"/>
        <end position="53"/>
    </location>
</feature>
<keyword evidence="1" id="KW-0678">Repressor</keyword>
<evidence type="ECO:0000256" key="4">
    <source>
        <dbReference type="ARBA" id="ARBA00023163"/>
    </source>
</evidence>
<protein>
    <submittedName>
        <fullName evidence="7">TetR/AcrR family transcriptional regulator</fullName>
    </submittedName>
</protein>
<dbReference type="InterPro" id="IPR039538">
    <property type="entry name" value="BetI_C"/>
</dbReference>
<dbReference type="Gene3D" id="1.10.357.10">
    <property type="entry name" value="Tetracycline Repressor, domain 2"/>
    <property type="match status" value="1"/>
</dbReference>
<dbReference type="PROSITE" id="PS50977">
    <property type="entry name" value="HTH_TETR_2"/>
    <property type="match status" value="1"/>
</dbReference>
<dbReference type="InterPro" id="IPR050109">
    <property type="entry name" value="HTH-type_TetR-like_transc_reg"/>
</dbReference>
<dbReference type="EMBL" id="CP137573">
    <property type="protein sequence ID" value="WOX21292.1"/>
    <property type="molecule type" value="Genomic_DNA"/>
</dbReference>
<dbReference type="RefSeq" id="WP_318102164.1">
    <property type="nucleotide sequence ID" value="NZ_CP137573.1"/>
</dbReference>
<dbReference type="InterPro" id="IPR001647">
    <property type="entry name" value="HTH_TetR"/>
</dbReference>
<keyword evidence="2" id="KW-0805">Transcription regulation</keyword>
<dbReference type="PRINTS" id="PR00455">
    <property type="entry name" value="HTHTETR"/>
</dbReference>
<feature type="domain" description="HTH tetR-type" evidence="6">
    <location>
        <begin position="11"/>
        <end position="71"/>
    </location>
</feature>
<accession>A0ABZ0LPL4</accession>
<dbReference type="Proteomes" id="UP001301731">
    <property type="component" value="Chromosome"/>
</dbReference>
<dbReference type="SUPFAM" id="SSF48498">
    <property type="entry name" value="Tetracyclin repressor-like, C-terminal domain"/>
    <property type="match status" value="1"/>
</dbReference>
<evidence type="ECO:0000256" key="1">
    <source>
        <dbReference type="ARBA" id="ARBA00022491"/>
    </source>
</evidence>
<dbReference type="InterPro" id="IPR009057">
    <property type="entry name" value="Homeodomain-like_sf"/>
</dbReference>
<dbReference type="PANTHER" id="PTHR30055:SF234">
    <property type="entry name" value="HTH-TYPE TRANSCRIPTIONAL REGULATOR BETI"/>
    <property type="match status" value="1"/>
</dbReference>
<evidence type="ECO:0000256" key="2">
    <source>
        <dbReference type="ARBA" id="ARBA00023015"/>
    </source>
</evidence>
<dbReference type="Pfam" id="PF00440">
    <property type="entry name" value="TetR_N"/>
    <property type="match status" value="1"/>
</dbReference>